<protein>
    <submittedName>
        <fullName evidence="1">Uncharacterized protein</fullName>
    </submittedName>
</protein>
<organism evidence="1">
    <name type="scientific">Rhizophora mucronata</name>
    <name type="common">Asiatic mangrove</name>
    <dbReference type="NCBI Taxonomy" id="61149"/>
    <lineage>
        <taxon>Eukaryota</taxon>
        <taxon>Viridiplantae</taxon>
        <taxon>Streptophyta</taxon>
        <taxon>Embryophyta</taxon>
        <taxon>Tracheophyta</taxon>
        <taxon>Spermatophyta</taxon>
        <taxon>Magnoliopsida</taxon>
        <taxon>eudicotyledons</taxon>
        <taxon>Gunneridae</taxon>
        <taxon>Pentapetalae</taxon>
        <taxon>rosids</taxon>
        <taxon>fabids</taxon>
        <taxon>Malpighiales</taxon>
        <taxon>Rhizophoraceae</taxon>
        <taxon>Rhizophora</taxon>
    </lineage>
</organism>
<name>A0A2P2MXM0_RHIMU</name>
<dbReference type="AlphaFoldDB" id="A0A2P2MXM0"/>
<dbReference type="EMBL" id="GGEC01054483">
    <property type="protein sequence ID" value="MBX34967.1"/>
    <property type="molecule type" value="Transcribed_RNA"/>
</dbReference>
<proteinExistence type="predicted"/>
<reference evidence="1" key="1">
    <citation type="submission" date="2018-02" db="EMBL/GenBank/DDBJ databases">
        <title>Rhizophora mucronata_Transcriptome.</title>
        <authorList>
            <person name="Meera S.P."/>
            <person name="Sreeshan A."/>
            <person name="Augustine A."/>
        </authorList>
    </citation>
    <scope>NUCLEOTIDE SEQUENCE</scope>
    <source>
        <tissue evidence="1">Leaf</tissue>
    </source>
</reference>
<sequence length="30" mass="3604">MLMLESFYKRCSSLCLHETCLVSYCCFVFF</sequence>
<evidence type="ECO:0000313" key="1">
    <source>
        <dbReference type="EMBL" id="MBX34967.1"/>
    </source>
</evidence>
<accession>A0A2P2MXM0</accession>